<protein>
    <submittedName>
        <fullName evidence="1">Uncharacterized protein</fullName>
    </submittedName>
</protein>
<keyword evidence="2" id="KW-1185">Reference proteome</keyword>
<evidence type="ECO:0000313" key="2">
    <source>
        <dbReference type="Proteomes" id="UP001153709"/>
    </source>
</evidence>
<evidence type="ECO:0000313" key="1">
    <source>
        <dbReference type="EMBL" id="CAG9838434.1"/>
    </source>
</evidence>
<gene>
    <name evidence="1" type="ORF">DIABBA_LOCUS11327</name>
</gene>
<dbReference type="AlphaFoldDB" id="A0A9N9XJ19"/>
<dbReference type="OrthoDB" id="6782876at2759"/>
<organism evidence="1 2">
    <name type="scientific">Diabrotica balteata</name>
    <name type="common">Banded cucumber beetle</name>
    <dbReference type="NCBI Taxonomy" id="107213"/>
    <lineage>
        <taxon>Eukaryota</taxon>
        <taxon>Metazoa</taxon>
        <taxon>Ecdysozoa</taxon>
        <taxon>Arthropoda</taxon>
        <taxon>Hexapoda</taxon>
        <taxon>Insecta</taxon>
        <taxon>Pterygota</taxon>
        <taxon>Neoptera</taxon>
        <taxon>Endopterygota</taxon>
        <taxon>Coleoptera</taxon>
        <taxon>Polyphaga</taxon>
        <taxon>Cucujiformia</taxon>
        <taxon>Chrysomeloidea</taxon>
        <taxon>Chrysomelidae</taxon>
        <taxon>Galerucinae</taxon>
        <taxon>Diabroticina</taxon>
        <taxon>Diabroticites</taxon>
        <taxon>Diabrotica</taxon>
    </lineage>
</organism>
<sequence length="56" mass="6812">MKKLVETQIKEAKEHWMVENCREIEELNLKYDTYGLHKKLKETTGNNRKRIPQVIR</sequence>
<dbReference type="Proteomes" id="UP001153709">
    <property type="component" value="Chromosome 7"/>
</dbReference>
<name>A0A9N9XJ19_DIABA</name>
<reference evidence="1" key="1">
    <citation type="submission" date="2022-01" db="EMBL/GenBank/DDBJ databases">
        <authorList>
            <person name="King R."/>
        </authorList>
    </citation>
    <scope>NUCLEOTIDE SEQUENCE</scope>
</reference>
<dbReference type="EMBL" id="OU898282">
    <property type="protein sequence ID" value="CAG9838434.1"/>
    <property type="molecule type" value="Genomic_DNA"/>
</dbReference>
<proteinExistence type="predicted"/>
<accession>A0A9N9XJ19</accession>